<proteinExistence type="predicted"/>
<keyword evidence="3" id="KW-1185">Reference proteome</keyword>
<evidence type="ECO:0000313" key="2">
    <source>
        <dbReference type="EMBL" id="MDA2809885.1"/>
    </source>
</evidence>
<dbReference type="RefSeq" id="WP_270683789.1">
    <property type="nucleotide sequence ID" value="NZ_JAQFWQ010000008.1"/>
</dbReference>
<reference evidence="2 3" key="1">
    <citation type="submission" date="2023-01" db="EMBL/GenBank/DDBJ databases">
        <title>Draft genome sequence of Nocardiopsis sp. RSe5-2 isolated from halophytes.</title>
        <authorList>
            <person name="Duangmal K."/>
            <person name="Chantavorakit T."/>
        </authorList>
    </citation>
    <scope>NUCLEOTIDE SEQUENCE [LARGE SCALE GENOMIC DNA]</scope>
    <source>
        <strain evidence="2 3">RSe5-2</strain>
    </source>
</reference>
<organism evidence="2 3">
    <name type="scientific">Nocardiopsis endophytica</name>
    <dbReference type="NCBI Taxonomy" id="3018445"/>
    <lineage>
        <taxon>Bacteria</taxon>
        <taxon>Bacillati</taxon>
        <taxon>Actinomycetota</taxon>
        <taxon>Actinomycetes</taxon>
        <taxon>Streptosporangiales</taxon>
        <taxon>Nocardiopsidaceae</taxon>
        <taxon>Nocardiopsis</taxon>
    </lineage>
</organism>
<name>A0ABT4U081_9ACTN</name>
<dbReference type="Proteomes" id="UP001527866">
    <property type="component" value="Unassembled WGS sequence"/>
</dbReference>
<accession>A0ABT4U081</accession>
<protein>
    <submittedName>
        <fullName evidence="2">Uncharacterized protein</fullName>
    </submittedName>
</protein>
<evidence type="ECO:0000256" key="1">
    <source>
        <dbReference type="SAM" id="MobiDB-lite"/>
    </source>
</evidence>
<gene>
    <name evidence="2" type="ORF">O4J56_04480</name>
</gene>
<comment type="caution">
    <text evidence="2">The sequence shown here is derived from an EMBL/GenBank/DDBJ whole genome shotgun (WGS) entry which is preliminary data.</text>
</comment>
<feature type="region of interest" description="Disordered" evidence="1">
    <location>
        <begin position="57"/>
        <end position="95"/>
    </location>
</feature>
<evidence type="ECO:0000313" key="3">
    <source>
        <dbReference type="Proteomes" id="UP001527866"/>
    </source>
</evidence>
<dbReference type="EMBL" id="JAQFWQ010000008">
    <property type="protein sequence ID" value="MDA2809885.1"/>
    <property type="molecule type" value="Genomic_DNA"/>
</dbReference>
<feature type="region of interest" description="Disordered" evidence="1">
    <location>
        <begin position="1"/>
        <end position="21"/>
    </location>
</feature>
<feature type="compositionally biased region" description="Gly residues" evidence="1">
    <location>
        <begin position="85"/>
        <end position="95"/>
    </location>
</feature>
<sequence>MNFGENGESDPGKTDRMDFSGAVFSGGTVRFFEQGKTGPRWATGQPPTDLIAAATASPGIVTLPPNWRPIGQEGSPEMPSDDGESGSGEEGTSGQ</sequence>